<proteinExistence type="predicted"/>
<dbReference type="EMBL" id="PP926504">
    <property type="protein sequence ID" value="XDI99951.1"/>
    <property type="molecule type" value="Genomic_DNA"/>
</dbReference>
<accession>A0AB39BZP8</accession>
<protein>
    <recommendedName>
        <fullName evidence="2">HNH nuclease domain-containing protein</fullName>
    </recommendedName>
</protein>
<evidence type="ECO:0000259" key="2">
    <source>
        <dbReference type="Pfam" id="PF13392"/>
    </source>
</evidence>
<organism evidence="3">
    <name type="scientific">Salmonella phage PMBT36</name>
    <dbReference type="NCBI Taxonomy" id="3229746"/>
    <lineage>
        <taxon>Viruses</taxon>
        <taxon>Duplodnaviria</taxon>
        <taxon>Heunggongvirae</taxon>
        <taxon>Uroviricota</taxon>
        <taxon>Caudoviricetes</taxon>
    </lineage>
</organism>
<dbReference type="Pfam" id="PF13392">
    <property type="entry name" value="HNH_3"/>
    <property type="match status" value="1"/>
</dbReference>
<evidence type="ECO:0000256" key="1">
    <source>
        <dbReference type="SAM" id="MobiDB-lite"/>
    </source>
</evidence>
<dbReference type="Gene3D" id="3.90.75.20">
    <property type="match status" value="1"/>
</dbReference>
<feature type="domain" description="HNH nuclease" evidence="2">
    <location>
        <begin position="120"/>
        <end position="160"/>
    </location>
</feature>
<feature type="region of interest" description="Disordered" evidence="1">
    <location>
        <begin position="145"/>
        <end position="181"/>
    </location>
</feature>
<evidence type="ECO:0000313" key="3">
    <source>
        <dbReference type="EMBL" id="XDI99951.1"/>
    </source>
</evidence>
<reference evidence="3" key="1">
    <citation type="submission" date="2024-06" db="EMBL/GenBank/DDBJ databases">
        <title>This phage originates from the Bacteriophage catalogue of the Bacteriophage Competence Centre, Department of Microbiology und Biotechnology, Max Rubner-Institut, Kiel, Germany.</title>
        <authorList>
            <person name="Sprotte S."/>
            <person name="Brinks E."/>
            <person name="Hille F."/>
        </authorList>
    </citation>
    <scope>NUCLEOTIDE SEQUENCE</scope>
</reference>
<dbReference type="SUPFAM" id="SSF54060">
    <property type="entry name" value="His-Me finger endonucleases"/>
    <property type="match status" value="1"/>
</dbReference>
<dbReference type="InterPro" id="IPR044925">
    <property type="entry name" value="His-Me_finger_sf"/>
</dbReference>
<dbReference type="InterPro" id="IPR003615">
    <property type="entry name" value="HNH_nuc"/>
</dbReference>
<sequence length="225" mass="26242">MVVELVKKQQVVHQVVVTYNKNKEIFGSPFFFEILLANRYQICYNISILRRYTVKPQLTKEFLEKYLELREDILYWKPRETNKGGFNTRFAGKPVGAVNGNGYLCFRLNVEGYRWELRNHVVIFCLYYGYYPTKTVDHKDTNKLNNHPLNLRESTDAGNAQNRGAGKNNTHGHKNLEPLSSGNWRVRITHNGTVYRSSAMPLEKALEHRDIKLKEFHGEYANNGE</sequence>
<name>A0AB39BZP8_9CAUD</name>